<keyword evidence="2" id="KW-1185">Reference proteome</keyword>
<evidence type="ECO:0000313" key="2">
    <source>
        <dbReference type="Proteomes" id="UP000092819"/>
    </source>
</evidence>
<dbReference type="AlphaFoldDB" id="A0A1C3JAP5"/>
<organism evidence="1 2">
    <name type="scientific">Vibrio celticus</name>
    <dbReference type="NCBI Taxonomy" id="446372"/>
    <lineage>
        <taxon>Bacteria</taxon>
        <taxon>Pseudomonadati</taxon>
        <taxon>Pseudomonadota</taxon>
        <taxon>Gammaproteobacteria</taxon>
        <taxon>Vibrionales</taxon>
        <taxon>Vibrionaceae</taxon>
        <taxon>Vibrio</taxon>
    </lineage>
</organism>
<name>A0A1C3JAP5_9VIBR</name>
<gene>
    <name evidence="1" type="ORF">VCE7224_00868</name>
</gene>
<dbReference type="Proteomes" id="UP000092819">
    <property type="component" value="Unassembled WGS sequence"/>
</dbReference>
<sequence length="35" mass="3662">MTKVGCSIGKITADTSDGFIVVEFSSTTKITPDIV</sequence>
<reference evidence="2" key="1">
    <citation type="submission" date="2016-06" db="EMBL/GenBank/DDBJ databases">
        <authorList>
            <person name="Rodrigo-Torres L."/>
            <person name="Arahal D.R."/>
        </authorList>
    </citation>
    <scope>NUCLEOTIDE SEQUENCE [LARGE SCALE GENOMIC DNA]</scope>
    <source>
        <strain evidence="2">CECT 7224</strain>
    </source>
</reference>
<proteinExistence type="predicted"/>
<accession>A0A1C3JAP5</accession>
<protein>
    <submittedName>
        <fullName evidence="1">Uncharacterized protein</fullName>
    </submittedName>
</protein>
<evidence type="ECO:0000313" key="1">
    <source>
        <dbReference type="EMBL" id="SBT12126.1"/>
    </source>
</evidence>
<dbReference type="EMBL" id="FLQZ01000016">
    <property type="protein sequence ID" value="SBT12126.1"/>
    <property type="molecule type" value="Genomic_DNA"/>
</dbReference>